<dbReference type="EMBL" id="WHSC02000001">
    <property type="protein sequence ID" value="MDO6120306.1"/>
    <property type="molecule type" value="Genomic_DNA"/>
</dbReference>
<proteinExistence type="predicted"/>
<accession>A0ABT8XAL5</accession>
<name>A0ABT8XAL5_9HYPH</name>
<sequence length="210" mass="21848">MTPLPRALLALAPDQPIPADRRGVLIPIERIAETNIDGAIVVVEIHSDIATLQKALVAGAATIALDGCRIGADLQRFATLLSVAEAQADRPEGSTPILAFTDGILPAPAARESLAGKSQRLAGLVWDQRALAAALGATRTSTDFDDCAPPFAAARAATLLTAAAAGVPAFDSAIELEEEALERALKRSRTEGFFGHVAIPRPQTEATEAN</sequence>
<protein>
    <recommendedName>
        <fullName evidence="3">HpcH/HpaI aldolase/citrate lyase domain-containing protein</fullName>
    </recommendedName>
</protein>
<reference evidence="1" key="1">
    <citation type="submission" date="2022-04" db="EMBL/GenBank/DDBJ databases">
        <title>Shinella lacus sp. nov., a novel member of the genus Shinella from water.</title>
        <authorList>
            <person name="Deng Y."/>
        </authorList>
    </citation>
    <scope>NUCLEOTIDE SEQUENCE</scope>
    <source>
        <strain evidence="1">JCM 31239</strain>
    </source>
</reference>
<evidence type="ECO:0000313" key="2">
    <source>
        <dbReference type="Proteomes" id="UP001177080"/>
    </source>
</evidence>
<evidence type="ECO:0008006" key="3">
    <source>
        <dbReference type="Google" id="ProtNLM"/>
    </source>
</evidence>
<dbReference type="SUPFAM" id="SSF51621">
    <property type="entry name" value="Phosphoenolpyruvate/pyruvate domain"/>
    <property type="match status" value="1"/>
</dbReference>
<keyword evidence="2" id="KW-1185">Reference proteome</keyword>
<organism evidence="1 2">
    <name type="scientific">Shinella curvata</name>
    <dbReference type="NCBI Taxonomy" id="1817964"/>
    <lineage>
        <taxon>Bacteria</taxon>
        <taxon>Pseudomonadati</taxon>
        <taxon>Pseudomonadota</taxon>
        <taxon>Alphaproteobacteria</taxon>
        <taxon>Hyphomicrobiales</taxon>
        <taxon>Rhizobiaceae</taxon>
        <taxon>Shinella</taxon>
    </lineage>
</organism>
<dbReference type="InterPro" id="IPR040442">
    <property type="entry name" value="Pyrv_kinase-like_dom_sf"/>
</dbReference>
<evidence type="ECO:0000313" key="1">
    <source>
        <dbReference type="EMBL" id="MDO6120306.1"/>
    </source>
</evidence>
<comment type="caution">
    <text evidence="1">The sequence shown here is derived from an EMBL/GenBank/DDBJ whole genome shotgun (WGS) entry which is preliminary data.</text>
</comment>
<dbReference type="Gene3D" id="3.20.20.60">
    <property type="entry name" value="Phosphoenolpyruvate-binding domains"/>
    <property type="match status" value="1"/>
</dbReference>
<dbReference type="Proteomes" id="UP001177080">
    <property type="component" value="Unassembled WGS sequence"/>
</dbReference>
<gene>
    <name evidence="1" type="ORF">GB928_003830</name>
</gene>
<dbReference type="RefSeq" id="WP_244758813.1">
    <property type="nucleotide sequence ID" value="NZ_JALJCJ010000001.1"/>
</dbReference>
<dbReference type="InterPro" id="IPR015813">
    <property type="entry name" value="Pyrv/PenolPyrv_kinase-like_dom"/>
</dbReference>